<gene>
    <name evidence="1" type="ORF">AM593_08146</name>
</gene>
<organism evidence="1 2">
    <name type="scientific">Mytilus galloprovincialis</name>
    <name type="common">Mediterranean mussel</name>
    <dbReference type="NCBI Taxonomy" id="29158"/>
    <lineage>
        <taxon>Eukaryota</taxon>
        <taxon>Metazoa</taxon>
        <taxon>Spiralia</taxon>
        <taxon>Lophotrochozoa</taxon>
        <taxon>Mollusca</taxon>
        <taxon>Bivalvia</taxon>
        <taxon>Autobranchia</taxon>
        <taxon>Pteriomorphia</taxon>
        <taxon>Mytilida</taxon>
        <taxon>Mytiloidea</taxon>
        <taxon>Mytilidae</taxon>
        <taxon>Mytilinae</taxon>
        <taxon>Mytilus</taxon>
    </lineage>
</organism>
<name>A0A3R5Q063_MYTGA</name>
<accession>A0A3R5Q063</accession>
<dbReference type="AlphaFoldDB" id="A0A3R5Q063"/>
<sequence>LHEEWLIQHKKFKLPAPVLRTTEWNETKHDMNVPYEVLTKCCYFVANPTSKMAASGGTKEPLNGLKPNIA</sequence>
<proteinExistence type="predicted"/>
<evidence type="ECO:0000313" key="2">
    <source>
        <dbReference type="Proteomes" id="UP000266721"/>
    </source>
</evidence>
<dbReference type="EMBL" id="KV640661">
    <property type="protein sequence ID" value="OPL07204.1"/>
    <property type="molecule type" value="Genomic_DNA"/>
</dbReference>
<feature type="non-terminal residue" evidence="1">
    <location>
        <position position="1"/>
    </location>
</feature>
<protein>
    <submittedName>
        <fullName evidence="1">Uncharacterized protein</fullName>
    </submittedName>
</protein>
<dbReference type="Proteomes" id="UP000266721">
    <property type="component" value="Unassembled WGS sequence"/>
</dbReference>
<keyword evidence="2" id="KW-1185">Reference proteome</keyword>
<reference evidence="1 2" key="1">
    <citation type="journal article" date="2016" name="PLoS ONE">
        <title>A First Insight into the Genome of the Filter-Feeder Mussel Mytilus galloprovincialis.</title>
        <authorList>
            <person name="Murgarella M."/>
            <person name="Puiu D."/>
            <person name="Novoa B."/>
            <person name="Figueras A."/>
            <person name="Posada D."/>
            <person name="Canchaya C."/>
        </authorList>
    </citation>
    <scope>NUCLEOTIDE SEQUENCE [LARGE SCALE GENOMIC DNA]</scope>
    <source>
        <tissue evidence="1">Muscle</tissue>
    </source>
</reference>
<feature type="non-terminal residue" evidence="1">
    <location>
        <position position="70"/>
    </location>
</feature>
<evidence type="ECO:0000313" key="1">
    <source>
        <dbReference type="EMBL" id="OPL07204.1"/>
    </source>
</evidence>